<dbReference type="InterPro" id="IPR017907">
    <property type="entry name" value="Znf_RING_CS"/>
</dbReference>
<evidence type="ECO:0000313" key="21">
    <source>
        <dbReference type="Proteomes" id="UP001304895"/>
    </source>
</evidence>
<evidence type="ECO:0000256" key="16">
    <source>
        <dbReference type="SAM" id="Coils"/>
    </source>
</evidence>
<keyword evidence="21" id="KW-1185">Reference proteome</keyword>
<comment type="caution">
    <text evidence="20">The sequence shown here is derived from an EMBL/GenBank/DDBJ whole genome shotgun (WGS) entry which is preliminary data.</text>
</comment>
<dbReference type="InterPro" id="IPR013083">
    <property type="entry name" value="Znf_RING/FYVE/PHD"/>
</dbReference>
<feature type="region of interest" description="Disordered" evidence="17">
    <location>
        <begin position="1"/>
        <end position="57"/>
    </location>
</feature>
<evidence type="ECO:0000256" key="11">
    <source>
        <dbReference type="ARBA" id="ARBA00023054"/>
    </source>
</evidence>
<feature type="coiled-coil region" evidence="16">
    <location>
        <begin position="332"/>
        <end position="402"/>
    </location>
</feature>
<dbReference type="GO" id="GO:0006325">
    <property type="term" value="P:chromatin organization"/>
    <property type="evidence" value="ECO:0007669"/>
    <property type="project" value="UniProtKB-KW"/>
</dbReference>
<feature type="compositionally biased region" description="Low complexity" evidence="17">
    <location>
        <begin position="1"/>
        <end position="15"/>
    </location>
</feature>
<keyword evidence="8 15" id="KW-0833">Ubl conjugation pathway</keyword>
<name>A0AAN6ULM9_9PEZI</name>
<dbReference type="Pfam" id="PF26095">
    <property type="entry name" value="CC_Bre1"/>
    <property type="match status" value="1"/>
</dbReference>
<feature type="coiled-coil region" evidence="16">
    <location>
        <begin position="187"/>
        <end position="235"/>
    </location>
</feature>
<dbReference type="EC" id="2.3.2.27" evidence="15"/>
<dbReference type="EMBL" id="MU853406">
    <property type="protein sequence ID" value="KAK4135327.1"/>
    <property type="molecule type" value="Genomic_DNA"/>
</dbReference>
<dbReference type="InterPro" id="IPR013956">
    <property type="entry name" value="E3_ubiquit_lig_Bre1"/>
</dbReference>
<feature type="domain" description="RING-type" evidence="18">
    <location>
        <begin position="674"/>
        <end position="713"/>
    </location>
</feature>
<dbReference type="PROSITE" id="PS50157">
    <property type="entry name" value="ZINC_FINGER_C2H2_2"/>
    <property type="match status" value="1"/>
</dbReference>
<dbReference type="InterPro" id="IPR058643">
    <property type="entry name" value="BRE1-like_CC"/>
</dbReference>
<comment type="subcellular location">
    <subcellularLocation>
        <location evidence="2 15">Nucleus</location>
    </subcellularLocation>
</comment>
<evidence type="ECO:0000256" key="6">
    <source>
        <dbReference type="ARBA" id="ARBA00022723"/>
    </source>
</evidence>
<evidence type="ECO:0000256" key="9">
    <source>
        <dbReference type="ARBA" id="ARBA00022833"/>
    </source>
</evidence>
<dbReference type="Pfam" id="PF13920">
    <property type="entry name" value="zf-C3HC4_3"/>
    <property type="match status" value="1"/>
</dbReference>
<dbReference type="Gene3D" id="3.30.40.10">
    <property type="entry name" value="Zinc/RING finger domain, C3HC4 (zinc finger)"/>
    <property type="match status" value="1"/>
</dbReference>
<dbReference type="SMART" id="SM00184">
    <property type="entry name" value="RING"/>
    <property type="match status" value="1"/>
</dbReference>
<feature type="coiled-coil region" evidence="16">
    <location>
        <begin position="566"/>
        <end position="642"/>
    </location>
</feature>
<accession>A0AAN6ULM9</accession>
<evidence type="ECO:0000256" key="12">
    <source>
        <dbReference type="ARBA" id="ARBA00023242"/>
    </source>
</evidence>
<keyword evidence="7 14" id="KW-0863">Zinc-finger</keyword>
<dbReference type="GO" id="GO:0008270">
    <property type="term" value="F:zinc ion binding"/>
    <property type="evidence" value="ECO:0007669"/>
    <property type="project" value="UniProtKB-KW"/>
</dbReference>
<comment type="catalytic activity">
    <reaction evidence="1 15">
        <text>S-ubiquitinyl-[E2 ubiquitin-conjugating enzyme]-L-cysteine + [acceptor protein]-L-lysine = [E2 ubiquitin-conjugating enzyme]-L-cysteine + N(6)-ubiquitinyl-[acceptor protein]-L-lysine.</text>
        <dbReference type="EC" id="2.3.2.27"/>
    </reaction>
</comment>
<feature type="compositionally biased region" description="Basic and acidic residues" evidence="17">
    <location>
        <begin position="48"/>
        <end position="57"/>
    </location>
</feature>
<comment type="pathway">
    <text evidence="3 15">Protein modification; protein ubiquitination.</text>
</comment>
<dbReference type="InterPro" id="IPR001841">
    <property type="entry name" value="Znf_RING"/>
</dbReference>
<evidence type="ECO:0000313" key="20">
    <source>
        <dbReference type="EMBL" id="KAK4135327.1"/>
    </source>
</evidence>
<dbReference type="AlphaFoldDB" id="A0AAN6ULM9"/>
<keyword evidence="10 15" id="KW-0156">Chromatin regulator</keyword>
<dbReference type="Pfam" id="PF08647">
    <property type="entry name" value="BRE1"/>
    <property type="match status" value="1"/>
</dbReference>
<feature type="coiled-coil region" evidence="16">
    <location>
        <begin position="276"/>
        <end position="303"/>
    </location>
</feature>
<evidence type="ECO:0000256" key="17">
    <source>
        <dbReference type="SAM" id="MobiDB-lite"/>
    </source>
</evidence>
<evidence type="ECO:0000256" key="7">
    <source>
        <dbReference type="ARBA" id="ARBA00022771"/>
    </source>
</evidence>
<evidence type="ECO:0000256" key="1">
    <source>
        <dbReference type="ARBA" id="ARBA00000900"/>
    </source>
</evidence>
<evidence type="ECO:0000256" key="4">
    <source>
        <dbReference type="ARBA" id="ARBA00005555"/>
    </source>
</evidence>
<evidence type="ECO:0000256" key="5">
    <source>
        <dbReference type="ARBA" id="ARBA00022679"/>
    </source>
</evidence>
<feature type="domain" description="C2H2-type" evidence="19">
    <location>
        <begin position="707"/>
        <end position="726"/>
    </location>
</feature>
<keyword evidence="6 15" id="KW-0479">Metal-binding</keyword>
<organism evidence="20 21">
    <name type="scientific">Trichocladium antarcticum</name>
    <dbReference type="NCBI Taxonomy" id="1450529"/>
    <lineage>
        <taxon>Eukaryota</taxon>
        <taxon>Fungi</taxon>
        <taxon>Dikarya</taxon>
        <taxon>Ascomycota</taxon>
        <taxon>Pezizomycotina</taxon>
        <taxon>Sordariomycetes</taxon>
        <taxon>Sordariomycetidae</taxon>
        <taxon>Sordariales</taxon>
        <taxon>Chaetomiaceae</taxon>
        <taxon>Trichocladium</taxon>
    </lineage>
</organism>
<dbReference type="PROSITE" id="PS00518">
    <property type="entry name" value="ZF_RING_1"/>
    <property type="match status" value="1"/>
</dbReference>
<protein>
    <recommendedName>
        <fullName evidence="15">E3 ubiquitin protein ligase</fullName>
        <ecNumber evidence="15">2.3.2.27</ecNumber>
    </recommendedName>
</protein>
<keyword evidence="9 15" id="KW-0862">Zinc</keyword>
<gene>
    <name evidence="20" type="ORF">BT67DRAFT_441000</name>
</gene>
<dbReference type="Proteomes" id="UP001304895">
    <property type="component" value="Unassembled WGS sequence"/>
</dbReference>
<keyword evidence="12 15" id="KW-0539">Nucleus</keyword>
<reference evidence="20" key="1">
    <citation type="journal article" date="2023" name="Mol. Phylogenet. Evol.">
        <title>Genome-scale phylogeny and comparative genomics of the fungal order Sordariales.</title>
        <authorList>
            <person name="Hensen N."/>
            <person name="Bonometti L."/>
            <person name="Westerberg I."/>
            <person name="Brannstrom I.O."/>
            <person name="Guillou S."/>
            <person name="Cros-Aarteil S."/>
            <person name="Calhoun S."/>
            <person name="Haridas S."/>
            <person name="Kuo A."/>
            <person name="Mondo S."/>
            <person name="Pangilinan J."/>
            <person name="Riley R."/>
            <person name="LaButti K."/>
            <person name="Andreopoulos B."/>
            <person name="Lipzen A."/>
            <person name="Chen C."/>
            <person name="Yan M."/>
            <person name="Daum C."/>
            <person name="Ng V."/>
            <person name="Clum A."/>
            <person name="Steindorff A."/>
            <person name="Ohm R.A."/>
            <person name="Martin F."/>
            <person name="Silar P."/>
            <person name="Natvig D.O."/>
            <person name="Lalanne C."/>
            <person name="Gautier V."/>
            <person name="Ament-Velasquez S.L."/>
            <person name="Kruys A."/>
            <person name="Hutchinson M.I."/>
            <person name="Powell A.J."/>
            <person name="Barry K."/>
            <person name="Miller A.N."/>
            <person name="Grigoriev I.V."/>
            <person name="Debuchy R."/>
            <person name="Gladieux P."/>
            <person name="Hiltunen Thoren M."/>
            <person name="Johannesson H."/>
        </authorList>
    </citation>
    <scope>NUCLEOTIDE SEQUENCE</scope>
    <source>
        <strain evidence="20">CBS 123565</strain>
    </source>
</reference>
<evidence type="ECO:0000256" key="13">
    <source>
        <dbReference type="ARBA" id="ARBA00059679"/>
    </source>
</evidence>
<dbReference type="PANTHER" id="PTHR23163:SF0">
    <property type="entry name" value="E3 UBIQUITIN-PROTEIN LIGASE BRE1"/>
    <property type="match status" value="1"/>
</dbReference>
<evidence type="ECO:0000259" key="19">
    <source>
        <dbReference type="PROSITE" id="PS50157"/>
    </source>
</evidence>
<dbReference type="PROSITE" id="PS50089">
    <property type="entry name" value="ZF_RING_2"/>
    <property type="match status" value="1"/>
</dbReference>
<comment type="similarity">
    <text evidence="4 15">Belongs to the BRE1 family.</text>
</comment>
<dbReference type="GO" id="GO:0005634">
    <property type="term" value="C:nucleus"/>
    <property type="evidence" value="ECO:0007669"/>
    <property type="project" value="UniProtKB-SubCell"/>
</dbReference>
<feature type="compositionally biased region" description="Polar residues" evidence="17">
    <location>
        <begin position="241"/>
        <end position="253"/>
    </location>
</feature>
<proteinExistence type="inferred from homology"/>
<evidence type="ECO:0000259" key="18">
    <source>
        <dbReference type="PROSITE" id="PS50089"/>
    </source>
</evidence>
<reference evidence="20" key="2">
    <citation type="submission" date="2023-05" db="EMBL/GenBank/DDBJ databases">
        <authorList>
            <consortium name="Lawrence Berkeley National Laboratory"/>
            <person name="Steindorff A."/>
            <person name="Hensen N."/>
            <person name="Bonometti L."/>
            <person name="Westerberg I."/>
            <person name="Brannstrom I.O."/>
            <person name="Guillou S."/>
            <person name="Cros-Aarteil S."/>
            <person name="Calhoun S."/>
            <person name="Haridas S."/>
            <person name="Kuo A."/>
            <person name="Mondo S."/>
            <person name="Pangilinan J."/>
            <person name="Riley R."/>
            <person name="Labutti K."/>
            <person name="Andreopoulos B."/>
            <person name="Lipzen A."/>
            <person name="Chen C."/>
            <person name="Yanf M."/>
            <person name="Daum C."/>
            <person name="Ng V."/>
            <person name="Clum A."/>
            <person name="Ohm R."/>
            <person name="Martin F."/>
            <person name="Silar P."/>
            <person name="Natvig D."/>
            <person name="Lalanne C."/>
            <person name="Gautier V."/>
            <person name="Ament-Velasquez S.L."/>
            <person name="Kruys A."/>
            <person name="Hutchinson M.I."/>
            <person name="Powell A.J."/>
            <person name="Barry K."/>
            <person name="Miller A.N."/>
            <person name="Grigoriev I.V."/>
            <person name="Debuchy R."/>
            <person name="Gladieux P."/>
            <person name="Thoren M.H."/>
            <person name="Johannesson H."/>
        </authorList>
    </citation>
    <scope>NUCLEOTIDE SEQUENCE</scope>
    <source>
        <strain evidence="20">CBS 123565</strain>
    </source>
</reference>
<keyword evidence="5 15" id="KW-0808">Transferase</keyword>
<evidence type="ECO:0000256" key="10">
    <source>
        <dbReference type="ARBA" id="ARBA00022853"/>
    </source>
</evidence>
<keyword evidence="11 15" id="KW-0175">Coiled coil</keyword>
<sequence length="726" mass="81867">MTIAASPSAALPRPATFAKMEDRKRPASSAVDDCAPPSKRQAVNGASKSKDDSGDMKEEAWIEEYQKGAIYRQMLEYKREKISLENRVQELEKGSTDHDDHIRVVDAWVLQLLQEIELLVEGAISTRSSADLAPGNLIAAHESNKDFQRHLGEKGKALKSRSETILKRLTGTRGEVKPDVAQLESQVRSLLGQQKELIVKIDRLEAQNASLSEQYDKATLKVIKAERKLDRARSAQVQKLEQQALARSTTLPTSKDDNGAGTGMTNGDSEALKLQYQETMAVVAKQKQQLEAALAENRALVEENSAFKIKKEAVTDEEYARTEVFKQFRLQNEELIRRLNHYEGANRLLREETERLRGERTEWKIKLDAETQAAAAEREEQIQQKDQDLTRIRSARDELLAEVAMRKASQEQEKTALAQIKELVEAKVDRIVGLESELERLRPSEDTTMPDPRADLEALPVEELRQKYMKLERDFDAINKELPLLEKSYKKSMGLAHKKVMDFVALEERVGTLTAEKSKADQKYFAARKDMDIRANELRSLRAQNGKSSEIVFQLKDVETQNRALISSLEKQIAALKHDMAAAMTEKKRLEQLSAEATRRADTCKSQISSLTDLVKAKDGAVAAMKEKLLHAETELEKAKVDVKEIGKDCSKWKIKCQNNSSEEEEALRNLVICSVCRSNFKNTILKGCGHVFCNSCVDDRLANRMRKCPSCNKAFDRSDAMAAHL</sequence>
<dbReference type="GO" id="GO:0061630">
    <property type="term" value="F:ubiquitin protein ligase activity"/>
    <property type="evidence" value="ECO:0007669"/>
    <property type="project" value="UniProtKB-EC"/>
</dbReference>
<evidence type="ECO:0000256" key="15">
    <source>
        <dbReference type="RuleBase" id="RU365038"/>
    </source>
</evidence>
<dbReference type="SUPFAM" id="SSF57850">
    <property type="entry name" value="RING/U-box"/>
    <property type="match status" value="1"/>
</dbReference>
<dbReference type="GO" id="GO:0033503">
    <property type="term" value="C:HULC complex"/>
    <property type="evidence" value="ECO:0007669"/>
    <property type="project" value="TreeGrafter"/>
</dbReference>
<dbReference type="CDD" id="cd16499">
    <property type="entry name" value="RING-HC_Bre1-like"/>
    <property type="match status" value="1"/>
</dbReference>
<evidence type="ECO:0000256" key="3">
    <source>
        <dbReference type="ARBA" id="ARBA00004906"/>
    </source>
</evidence>
<evidence type="ECO:0000256" key="2">
    <source>
        <dbReference type="ARBA" id="ARBA00004123"/>
    </source>
</evidence>
<comment type="function">
    <text evidence="13">E3 ubiquitin-protein ligase that mediates monoubiquitination of histone H2B to form H2BK123ub1. H2BK123ub1 gives a specific tag for epigenetic transcriptional activation and is also a prerequisite for H3K4me and H3K79me formation.</text>
</comment>
<dbReference type="InterPro" id="IPR013087">
    <property type="entry name" value="Znf_C2H2_type"/>
</dbReference>
<dbReference type="PANTHER" id="PTHR23163">
    <property type="entry name" value="RING FINGER PROTEIN-RELATED"/>
    <property type="match status" value="1"/>
</dbReference>
<evidence type="ECO:0000256" key="8">
    <source>
        <dbReference type="ARBA" id="ARBA00022786"/>
    </source>
</evidence>
<evidence type="ECO:0000256" key="14">
    <source>
        <dbReference type="PROSITE-ProRule" id="PRU00042"/>
    </source>
</evidence>
<dbReference type="GO" id="GO:0016567">
    <property type="term" value="P:protein ubiquitination"/>
    <property type="evidence" value="ECO:0007669"/>
    <property type="project" value="UniProtKB-UniRule"/>
</dbReference>
<feature type="region of interest" description="Disordered" evidence="17">
    <location>
        <begin position="241"/>
        <end position="267"/>
    </location>
</feature>